<proteinExistence type="predicted"/>
<sequence length="700" mass="76951">EATTLYLSNPPYENYFYSDHHIASQVVVTSPLPDSDLLVVVPRVVIAWPAGNSGVCMFFEPKDAANGTLIIKMVNSTVGSPLAPIYDDARDGYPDVGVKGVLSFNSTAALTLSILGSIRAIRDFTEGPSVLYPELQEKIEVKKLGSNGVSISRLWLDNVTTTTVTLEPSGSGNVQLTGPKPVFEKGEYLVSAYYNYPQLEQLSPADVVKDKALLEKQPQEIKALSFLSYSEKVLAGAWRFLTYFGRDDMLSTLLLLPILSDNVVEAVIGSVLERINRTDGSACHEETIGDFATFLNLKDGIHSTAYRCDYSMVDTDYFVPILMHLYFGENGGGRKRLEALLATPAGEVDINNKGLTWGNLFIILARKIMKDTAPFAAPGGQTRENLIHLKEGHDTGVWRDSIYGIGGGRIPFDVNVALAPAALRSIASLAREFGSSALGGYAVDWAVLADEYARVWEAYTLEFFRVVLPELTARGRLENFVKTCDFYNGPSHANLLDADIAYHALALEGSDGIDIVSVMNSDACCRILFLNGTNQDRLTKYLNDTSLSVLRPFPAGLMTPVGLVIANPAYSESKAIRQNFTNSAYHGVVVWSWQLVTMVRGLEKQMGRCSSLDRPDFCDDPVVYNNVKNAYNALWDTLEASKDFLSDEVWSWRYENGEFIQTPLGSMPPPPGVGGAVESDIVQLWSLTFLALKRDENLRS</sequence>
<dbReference type="EMBL" id="KZ805309">
    <property type="protein sequence ID" value="PVI06303.1"/>
    <property type="molecule type" value="Genomic_DNA"/>
</dbReference>
<dbReference type="OrthoDB" id="2591256at2759"/>
<name>A0A2V1E6V8_9PLEO</name>
<evidence type="ECO:0000313" key="2">
    <source>
        <dbReference type="Proteomes" id="UP000244855"/>
    </source>
</evidence>
<dbReference type="Proteomes" id="UP000244855">
    <property type="component" value="Unassembled WGS sequence"/>
</dbReference>
<dbReference type="AlphaFoldDB" id="A0A2V1E6V8"/>
<organism evidence="1 2">
    <name type="scientific">Periconia macrospinosa</name>
    <dbReference type="NCBI Taxonomy" id="97972"/>
    <lineage>
        <taxon>Eukaryota</taxon>
        <taxon>Fungi</taxon>
        <taxon>Dikarya</taxon>
        <taxon>Ascomycota</taxon>
        <taxon>Pezizomycotina</taxon>
        <taxon>Dothideomycetes</taxon>
        <taxon>Pleosporomycetidae</taxon>
        <taxon>Pleosporales</taxon>
        <taxon>Massarineae</taxon>
        <taxon>Periconiaceae</taxon>
        <taxon>Periconia</taxon>
    </lineage>
</organism>
<gene>
    <name evidence="1" type="ORF">DM02DRAFT_514752</name>
</gene>
<feature type="non-terminal residue" evidence="1">
    <location>
        <position position="1"/>
    </location>
</feature>
<protein>
    <recommendedName>
        <fullName evidence="3">Glycogen debranching enzyme C-terminal domain-containing protein</fullName>
    </recommendedName>
</protein>
<accession>A0A2V1E6V8</accession>
<reference evidence="1 2" key="1">
    <citation type="journal article" date="2018" name="Sci. Rep.">
        <title>Comparative genomics provides insights into the lifestyle and reveals functional heterogeneity of dark septate endophytic fungi.</title>
        <authorList>
            <person name="Knapp D.G."/>
            <person name="Nemeth J.B."/>
            <person name="Barry K."/>
            <person name="Hainaut M."/>
            <person name="Henrissat B."/>
            <person name="Johnson J."/>
            <person name="Kuo A."/>
            <person name="Lim J.H.P."/>
            <person name="Lipzen A."/>
            <person name="Nolan M."/>
            <person name="Ohm R.A."/>
            <person name="Tamas L."/>
            <person name="Grigoriev I.V."/>
            <person name="Spatafora J.W."/>
            <person name="Nagy L.G."/>
            <person name="Kovacs G.M."/>
        </authorList>
    </citation>
    <scope>NUCLEOTIDE SEQUENCE [LARGE SCALE GENOMIC DNA]</scope>
    <source>
        <strain evidence="1 2">DSE2036</strain>
    </source>
</reference>
<keyword evidence="2" id="KW-1185">Reference proteome</keyword>
<evidence type="ECO:0008006" key="3">
    <source>
        <dbReference type="Google" id="ProtNLM"/>
    </source>
</evidence>
<dbReference type="STRING" id="97972.A0A2V1E6V8"/>
<evidence type="ECO:0000313" key="1">
    <source>
        <dbReference type="EMBL" id="PVI06303.1"/>
    </source>
</evidence>